<reference evidence="3" key="1">
    <citation type="submission" date="2022-11" db="UniProtKB">
        <authorList>
            <consortium name="WormBaseParasite"/>
        </authorList>
    </citation>
    <scope>IDENTIFICATION</scope>
</reference>
<sequence>MLSWIWGVFQAVICSFGELSPIAIFDSRSISQRCNASSLIHCFNLIQAFPAHSLVEISER</sequence>
<proteinExistence type="predicted"/>
<protein>
    <submittedName>
        <fullName evidence="3">Secreted protein</fullName>
    </submittedName>
</protein>
<feature type="chain" id="PRO_5036880916" evidence="1">
    <location>
        <begin position="18"/>
        <end position="60"/>
    </location>
</feature>
<accession>A0A914SBG4</accession>
<name>A0A914SBG4_PAREQ</name>
<dbReference type="Proteomes" id="UP000887564">
    <property type="component" value="Unplaced"/>
</dbReference>
<keyword evidence="1" id="KW-0732">Signal</keyword>
<dbReference type="AlphaFoldDB" id="A0A914SBG4"/>
<feature type="signal peptide" evidence="1">
    <location>
        <begin position="1"/>
        <end position="17"/>
    </location>
</feature>
<evidence type="ECO:0000313" key="3">
    <source>
        <dbReference type="WBParaSite" id="PEQ_0001145101-mRNA-1"/>
    </source>
</evidence>
<evidence type="ECO:0000313" key="2">
    <source>
        <dbReference type="Proteomes" id="UP000887564"/>
    </source>
</evidence>
<keyword evidence="2" id="KW-1185">Reference proteome</keyword>
<dbReference type="WBParaSite" id="PEQ_0001145101-mRNA-1">
    <property type="protein sequence ID" value="PEQ_0001145101-mRNA-1"/>
    <property type="gene ID" value="PEQ_0001145101"/>
</dbReference>
<organism evidence="2 3">
    <name type="scientific">Parascaris equorum</name>
    <name type="common">Equine roundworm</name>
    <dbReference type="NCBI Taxonomy" id="6256"/>
    <lineage>
        <taxon>Eukaryota</taxon>
        <taxon>Metazoa</taxon>
        <taxon>Ecdysozoa</taxon>
        <taxon>Nematoda</taxon>
        <taxon>Chromadorea</taxon>
        <taxon>Rhabditida</taxon>
        <taxon>Spirurina</taxon>
        <taxon>Ascaridomorpha</taxon>
        <taxon>Ascaridoidea</taxon>
        <taxon>Ascarididae</taxon>
        <taxon>Parascaris</taxon>
    </lineage>
</organism>
<evidence type="ECO:0000256" key="1">
    <source>
        <dbReference type="SAM" id="SignalP"/>
    </source>
</evidence>